<accession>A0AAD9ZCH2</accession>
<keyword evidence="2" id="KW-1185">Reference proteome</keyword>
<evidence type="ECO:0000313" key="2">
    <source>
        <dbReference type="Proteomes" id="UP001276659"/>
    </source>
</evidence>
<dbReference type="EMBL" id="JASNWA010000004">
    <property type="protein sequence ID" value="KAK3175942.1"/>
    <property type="molecule type" value="Genomic_DNA"/>
</dbReference>
<name>A0AAD9ZCH2_9LECA</name>
<dbReference type="AlphaFoldDB" id="A0AAD9ZCH2"/>
<protein>
    <submittedName>
        <fullName evidence="1">Uncharacterized protein</fullName>
    </submittedName>
</protein>
<organism evidence="1 2">
    <name type="scientific">Lepraria neglecta</name>
    <dbReference type="NCBI Taxonomy" id="209136"/>
    <lineage>
        <taxon>Eukaryota</taxon>
        <taxon>Fungi</taxon>
        <taxon>Dikarya</taxon>
        <taxon>Ascomycota</taxon>
        <taxon>Pezizomycotina</taxon>
        <taxon>Lecanoromycetes</taxon>
        <taxon>OSLEUM clade</taxon>
        <taxon>Lecanoromycetidae</taxon>
        <taxon>Lecanorales</taxon>
        <taxon>Lecanorineae</taxon>
        <taxon>Stereocaulaceae</taxon>
        <taxon>Lepraria</taxon>
    </lineage>
</organism>
<evidence type="ECO:0000313" key="1">
    <source>
        <dbReference type="EMBL" id="KAK3175942.1"/>
    </source>
</evidence>
<gene>
    <name evidence="1" type="ORF">OEA41_007264</name>
</gene>
<proteinExistence type="predicted"/>
<sequence length="180" mass="20520">MTHCENQPEMTFWPIKATSFFDLPPEIRDIIYSYAVVSEYPIRPDFEYYKIQGHSALVSAESPVIYWALLTVNRRISGEALAILNAKNAGIICDRYHKSIIDTNIDIGLSDNTHIGNRKRYEEHCLHHIKALQDGLHASMVSRLDTIHIWVDWIRGRLMSGSTPSSVIKIQLSELTVLLA</sequence>
<comment type="caution">
    <text evidence="1">The sequence shown here is derived from an EMBL/GenBank/DDBJ whole genome shotgun (WGS) entry which is preliminary data.</text>
</comment>
<reference evidence="1" key="1">
    <citation type="submission" date="2022-11" db="EMBL/GenBank/DDBJ databases">
        <title>Chromosomal genome sequence assembly and mating type (MAT) locus characterization of the leprose asexual lichenized fungus Lepraria neglecta (Nyl.) Erichsen.</title>
        <authorList>
            <person name="Allen J.L."/>
            <person name="Pfeffer B."/>
        </authorList>
    </citation>
    <scope>NUCLEOTIDE SEQUENCE</scope>
    <source>
        <strain evidence="1">Allen 5258</strain>
    </source>
</reference>
<dbReference type="Proteomes" id="UP001276659">
    <property type="component" value="Unassembled WGS sequence"/>
</dbReference>